<evidence type="ECO:0000313" key="2">
    <source>
        <dbReference type="Proteomes" id="UP000031186"/>
    </source>
</evidence>
<feature type="non-terminal residue" evidence="1">
    <location>
        <position position="1"/>
    </location>
</feature>
<accession>A0A0B4F940</accession>
<dbReference type="HOGENOM" id="CLU_3087751_0_0_1"/>
<name>A0A0B4F940_METAF</name>
<gene>
    <name evidence="1" type="ORF">MAN_00189</name>
</gene>
<sequence>MEGAAADIEAANIASPEREYRFDFPRALRELAAIIRKEGRTMSLRRPATTTL</sequence>
<keyword evidence="2" id="KW-1185">Reference proteome</keyword>
<dbReference type="VEuPathDB" id="FungiDB:MAN_00189"/>
<protein>
    <submittedName>
        <fullName evidence="1">Uncharacterized protein</fullName>
    </submittedName>
</protein>
<evidence type="ECO:0000313" key="1">
    <source>
        <dbReference type="EMBL" id="KID70590.1"/>
    </source>
</evidence>
<reference evidence="1 2" key="1">
    <citation type="journal article" date="2014" name="Proc. Natl. Acad. Sci. U.S.A.">
        <title>Trajectory and genomic determinants of fungal-pathogen speciation and host adaptation.</title>
        <authorList>
            <person name="Hu X."/>
            <person name="Xiao G."/>
            <person name="Zheng P."/>
            <person name="Shang Y."/>
            <person name="Su Y."/>
            <person name="Zhang X."/>
            <person name="Liu X."/>
            <person name="Zhan S."/>
            <person name="St Leger R.J."/>
            <person name="Wang C."/>
        </authorList>
    </citation>
    <scope>NUCLEOTIDE SEQUENCE [LARGE SCALE GENOMIC DNA]</scope>
    <source>
        <strain evidence="1 2">ARSEF 549</strain>
    </source>
</reference>
<dbReference type="EMBL" id="AZNF01000001">
    <property type="protein sequence ID" value="KID70590.1"/>
    <property type="molecule type" value="Genomic_DNA"/>
</dbReference>
<dbReference type="Proteomes" id="UP000031186">
    <property type="component" value="Unassembled WGS sequence"/>
</dbReference>
<dbReference type="AlphaFoldDB" id="A0A0B4F940"/>
<proteinExistence type="predicted"/>
<organism evidence="1 2">
    <name type="scientific">Metarhizium anisopliae (strain ARSEF 549)</name>
    <dbReference type="NCBI Taxonomy" id="3151832"/>
    <lineage>
        <taxon>Eukaryota</taxon>
        <taxon>Fungi</taxon>
        <taxon>Dikarya</taxon>
        <taxon>Ascomycota</taxon>
        <taxon>Pezizomycotina</taxon>
        <taxon>Sordariomycetes</taxon>
        <taxon>Hypocreomycetidae</taxon>
        <taxon>Hypocreales</taxon>
        <taxon>Clavicipitaceae</taxon>
        <taxon>Metarhizium</taxon>
    </lineage>
</organism>
<comment type="caution">
    <text evidence="1">The sequence shown here is derived from an EMBL/GenBank/DDBJ whole genome shotgun (WGS) entry which is preliminary data.</text>
</comment>